<protein>
    <recommendedName>
        <fullName evidence="1">diguanylate cyclase</fullName>
        <ecNumber evidence="1">2.7.7.65</ecNumber>
    </recommendedName>
</protein>
<dbReference type="Proteomes" id="UP000184339">
    <property type="component" value="Unassembled WGS sequence"/>
</dbReference>
<dbReference type="FunFam" id="3.30.70.270:FF:000001">
    <property type="entry name" value="Diguanylate cyclase domain protein"/>
    <property type="match status" value="1"/>
</dbReference>
<dbReference type="SUPFAM" id="SSF63829">
    <property type="entry name" value="Calcium-dependent phosphotriesterase"/>
    <property type="match status" value="2"/>
</dbReference>
<dbReference type="Gene3D" id="3.30.70.270">
    <property type="match status" value="1"/>
</dbReference>
<evidence type="ECO:0000313" key="5">
    <source>
        <dbReference type="Proteomes" id="UP000184339"/>
    </source>
</evidence>
<dbReference type="InterPro" id="IPR000160">
    <property type="entry name" value="GGDEF_dom"/>
</dbReference>
<dbReference type="PANTHER" id="PTHR45138">
    <property type="entry name" value="REGULATORY COMPONENTS OF SENSORY TRANSDUCTION SYSTEM"/>
    <property type="match status" value="1"/>
</dbReference>
<sequence length="1050" mass="114574">MACIIPFLIRNQVNFRPPMQAPLSALRRVISLCLLLAQLLLLSQAHAAPAPSLRFKKLGPLGGDEPSMLSLLQDKKGFIWVGTHTNGLYRYNGYQAVKYINNPGDPASLPHDRVSSIFEDKQGRIWAATQNGLARFNPETNNFTTFAAGDKAPKNHRIVKNIIADGKDGLWIGTWGGLQHFDPNTGKFDAIYAHDDNNPDSLASNDLNALALDAKGGLWIGTWPGGMDYLAPGTKVFKHHQVDPAAKPDARVNIVRALQFDNHGALWIGTESGIIRWDGKNDWDTRKAITSPYSRITNFGIDNKGVLWATTLSAGLLRWNESNDEFDQFVHAADDPYSLPGDNLRAVMQDRGGMLWIASFTDGISLANLSSEGFTRHVPFRIDSRSAPASNALLSLARAPGGKIWLGGNVGMSLYDPATSTVVRSYRADDKTPGKLSHSIVYSMYQDDDGKGPLWLGTSNGLNRLDTPDSPFQAIHFGNTASDYINAIAPGAGGVLWLATGNSLIRYEIKTDARKIYYSDPQDPHSRSVNGTSAVLEDRQGRVWAGSEWNGGGLDLLDQASGKFRHFRHSAKDTSSLSDDNIASLHEDAQGRIWVGTSKGLDLVVFKPNGSISFKSYAVGMRAAKILSIEHDNDGKIWCSTIAGLYRLDPDNGKITLFTASDGLTEGFTVNSAAFGADGTLYFGGVHGMTAVVPGKVKTSSVPPQVAITDITVFNHSLQNGQPAENVKAEGPVTAPTALTLSSQASVFALEFAALHYTEPSGNRYSYQLQGFDRDWVETDAAHRTASYTNLNPGKYVFRVKAANHLGVWNEEPATLDITITPPFWQRWWFRSGFAALVVGTLVLAYKTRINRLTRHQTELEQTVAARTAELEESNRKLAALSTTDGLTGVSNRRGFDLALEAEWRRAARTGQTLALSMLDVDYFKKYNDHYGHLAGDAVLRTVADLITTHGRRTSDIVARYGGEEFALLAAATDATDAFGVAEEICAELVRRQLPHEQSPFGIMTISIGVAVMVPTEDTSPQDLVHAADQALYRAKEKGRNMALLAMPPM</sequence>
<dbReference type="GO" id="GO:0043709">
    <property type="term" value="P:cell adhesion involved in single-species biofilm formation"/>
    <property type="evidence" value="ECO:0007669"/>
    <property type="project" value="TreeGrafter"/>
</dbReference>
<dbReference type="CDD" id="cd01949">
    <property type="entry name" value="GGDEF"/>
    <property type="match status" value="1"/>
</dbReference>
<dbReference type="NCBIfam" id="TIGR00254">
    <property type="entry name" value="GGDEF"/>
    <property type="match status" value="1"/>
</dbReference>
<dbReference type="InterPro" id="IPR015943">
    <property type="entry name" value="WD40/YVTN_repeat-like_dom_sf"/>
</dbReference>
<dbReference type="Pfam" id="PF07495">
    <property type="entry name" value="Y_Y_Y"/>
    <property type="match status" value="1"/>
</dbReference>
<organism evidence="4 5">
    <name type="scientific">Duganella sacchari</name>
    <dbReference type="NCBI Taxonomy" id="551987"/>
    <lineage>
        <taxon>Bacteria</taxon>
        <taxon>Pseudomonadati</taxon>
        <taxon>Pseudomonadota</taxon>
        <taxon>Betaproteobacteria</taxon>
        <taxon>Burkholderiales</taxon>
        <taxon>Oxalobacteraceae</taxon>
        <taxon>Telluria group</taxon>
        <taxon>Duganella</taxon>
    </lineage>
</organism>
<dbReference type="InterPro" id="IPR013783">
    <property type="entry name" value="Ig-like_fold"/>
</dbReference>
<evidence type="ECO:0000256" key="1">
    <source>
        <dbReference type="ARBA" id="ARBA00012528"/>
    </source>
</evidence>
<gene>
    <name evidence="4" type="ORF">SAMN05192549_114112</name>
</gene>
<feature type="domain" description="GGDEF" evidence="3">
    <location>
        <begin position="912"/>
        <end position="1048"/>
    </location>
</feature>
<evidence type="ECO:0000256" key="2">
    <source>
        <dbReference type="ARBA" id="ARBA00034247"/>
    </source>
</evidence>
<reference evidence="5" key="1">
    <citation type="submission" date="2016-11" db="EMBL/GenBank/DDBJ databases">
        <authorList>
            <person name="Varghese N."/>
            <person name="Submissions S."/>
        </authorList>
    </citation>
    <scope>NUCLEOTIDE SEQUENCE [LARGE SCALE GENOMIC DNA]</scope>
    <source>
        <strain evidence="5">Sac-22</strain>
    </source>
</reference>
<keyword evidence="5" id="KW-1185">Reference proteome</keyword>
<name>A0A1M7R975_9BURK</name>
<dbReference type="Pfam" id="PF07494">
    <property type="entry name" value="Reg_prop"/>
    <property type="match status" value="2"/>
</dbReference>
<dbReference type="PANTHER" id="PTHR45138:SF9">
    <property type="entry name" value="DIGUANYLATE CYCLASE DGCM-RELATED"/>
    <property type="match status" value="1"/>
</dbReference>
<dbReference type="InterPro" id="IPR043128">
    <property type="entry name" value="Rev_trsase/Diguanyl_cyclase"/>
</dbReference>
<dbReference type="InterPro" id="IPR050469">
    <property type="entry name" value="Diguanylate_Cyclase"/>
</dbReference>
<dbReference type="GO" id="GO:0052621">
    <property type="term" value="F:diguanylate cyclase activity"/>
    <property type="evidence" value="ECO:0007669"/>
    <property type="project" value="UniProtKB-EC"/>
</dbReference>
<dbReference type="FunFam" id="2.60.40.10:FF:000791">
    <property type="entry name" value="Two-component system sensor histidine kinase/response regulator"/>
    <property type="match status" value="1"/>
</dbReference>
<comment type="catalytic activity">
    <reaction evidence="2">
        <text>2 GTP = 3',3'-c-di-GMP + 2 diphosphate</text>
        <dbReference type="Rhea" id="RHEA:24898"/>
        <dbReference type="ChEBI" id="CHEBI:33019"/>
        <dbReference type="ChEBI" id="CHEBI:37565"/>
        <dbReference type="ChEBI" id="CHEBI:58805"/>
        <dbReference type="EC" id="2.7.7.65"/>
    </reaction>
</comment>
<accession>A0A1M7R975</accession>
<dbReference type="GO" id="GO:0005886">
    <property type="term" value="C:plasma membrane"/>
    <property type="evidence" value="ECO:0007669"/>
    <property type="project" value="TreeGrafter"/>
</dbReference>
<proteinExistence type="predicted"/>
<dbReference type="InterPro" id="IPR011123">
    <property type="entry name" value="Y_Y_Y"/>
</dbReference>
<dbReference type="InterPro" id="IPR011110">
    <property type="entry name" value="Reg_prop"/>
</dbReference>
<dbReference type="STRING" id="551987.SAMN05192549_114112"/>
<dbReference type="Pfam" id="PF00990">
    <property type="entry name" value="GGDEF"/>
    <property type="match status" value="1"/>
</dbReference>
<dbReference type="EMBL" id="FRCX01000014">
    <property type="protein sequence ID" value="SHN42578.1"/>
    <property type="molecule type" value="Genomic_DNA"/>
</dbReference>
<dbReference type="SMART" id="SM00267">
    <property type="entry name" value="GGDEF"/>
    <property type="match status" value="1"/>
</dbReference>
<evidence type="ECO:0000313" key="4">
    <source>
        <dbReference type="EMBL" id="SHN42578.1"/>
    </source>
</evidence>
<dbReference type="InterPro" id="IPR029787">
    <property type="entry name" value="Nucleotide_cyclase"/>
</dbReference>
<dbReference type="GO" id="GO:1902201">
    <property type="term" value="P:negative regulation of bacterial-type flagellum-dependent cell motility"/>
    <property type="evidence" value="ECO:0007669"/>
    <property type="project" value="TreeGrafter"/>
</dbReference>
<dbReference type="AlphaFoldDB" id="A0A1M7R975"/>
<dbReference type="Gene3D" id="2.130.10.10">
    <property type="entry name" value="YVTN repeat-like/Quinoprotein amine dehydrogenase"/>
    <property type="match status" value="4"/>
</dbReference>
<dbReference type="SUPFAM" id="SSF55073">
    <property type="entry name" value="Nucleotide cyclase"/>
    <property type="match status" value="1"/>
</dbReference>
<dbReference type="Gene3D" id="2.60.40.10">
    <property type="entry name" value="Immunoglobulins"/>
    <property type="match status" value="1"/>
</dbReference>
<dbReference type="PROSITE" id="PS50887">
    <property type="entry name" value="GGDEF"/>
    <property type="match status" value="1"/>
</dbReference>
<evidence type="ECO:0000259" key="3">
    <source>
        <dbReference type="PROSITE" id="PS50887"/>
    </source>
</evidence>
<dbReference type="EC" id="2.7.7.65" evidence="1"/>